<dbReference type="Proteomes" id="UP001153148">
    <property type="component" value="Unassembled WGS sequence"/>
</dbReference>
<feature type="region of interest" description="Disordered" evidence="1">
    <location>
        <begin position="16"/>
        <end position="45"/>
    </location>
</feature>
<protein>
    <submittedName>
        <fullName evidence="2">Uncharacterized protein</fullName>
    </submittedName>
</protein>
<reference evidence="2" key="1">
    <citation type="submission" date="2021-03" db="EMBL/GenBank/DDBJ databases">
        <authorList>
            <person name="Tran Van P."/>
        </authorList>
    </citation>
    <scope>NUCLEOTIDE SEQUENCE</scope>
</reference>
<evidence type="ECO:0000313" key="3">
    <source>
        <dbReference type="Proteomes" id="UP001153148"/>
    </source>
</evidence>
<evidence type="ECO:0000256" key="1">
    <source>
        <dbReference type="SAM" id="MobiDB-lite"/>
    </source>
</evidence>
<accession>A0ABN7PFX1</accession>
<comment type="caution">
    <text evidence="2">The sequence shown here is derived from an EMBL/GenBank/DDBJ whole genome shotgun (WGS) entry which is preliminary data.</text>
</comment>
<sequence length="128" mass="14188">MYNIDKTSFSLDTSKTKVVGEKNSPSTRDTSGSGRESTSVLMGGNTSADKLPPLIVFIGKNEHSNIKFQDIAALASTFKLAPPAPLLEDFVYHWRMITKFYVNKDTTTRVVVESTNIPAHLDQLIKVR</sequence>
<feature type="compositionally biased region" description="Polar residues" evidence="1">
    <location>
        <begin position="23"/>
        <end position="45"/>
    </location>
</feature>
<dbReference type="EMBL" id="CAJPIN010034231">
    <property type="protein sequence ID" value="CAG2064458.1"/>
    <property type="molecule type" value="Genomic_DNA"/>
</dbReference>
<proteinExistence type="predicted"/>
<evidence type="ECO:0000313" key="2">
    <source>
        <dbReference type="EMBL" id="CAG2064458.1"/>
    </source>
</evidence>
<feature type="non-terminal residue" evidence="2">
    <location>
        <position position="128"/>
    </location>
</feature>
<gene>
    <name evidence="2" type="ORF">TPAB3V08_LOCUS11404</name>
</gene>
<organism evidence="2 3">
    <name type="scientific">Timema podura</name>
    <name type="common">Walking stick</name>
    <dbReference type="NCBI Taxonomy" id="61482"/>
    <lineage>
        <taxon>Eukaryota</taxon>
        <taxon>Metazoa</taxon>
        <taxon>Ecdysozoa</taxon>
        <taxon>Arthropoda</taxon>
        <taxon>Hexapoda</taxon>
        <taxon>Insecta</taxon>
        <taxon>Pterygota</taxon>
        <taxon>Neoptera</taxon>
        <taxon>Polyneoptera</taxon>
        <taxon>Phasmatodea</taxon>
        <taxon>Timematodea</taxon>
        <taxon>Timematoidea</taxon>
        <taxon>Timematidae</taxon>
        <taxon>Timema</taxon>
    </lineage>
</organism>
<keyword evidence="3" id="KW-1185">Reference proteome</keyword>
<name>A0ABN7PFX1_TIMPD</name>